<keyword evidence="2" id="KW-1185">Reference proteome</keyword>
<evidence type="ECO:0000313" key="1">
    <source>
        <dbReference type="EMBL" id="KAH6628900.1"/>
    </source>
</evidence>
<dbReference type="EMBL" id="JAGIZQ010000005">
    <property type="protein sequence ID" value="KAH6628900.1"/>
    <property type="molecule type" value="Genomic_DNA"/>
</dbReference>
<name>A0ACB7P6S0_9PEZI</name>
<dbReference type="Proteomes" id="UP000724584">
    <property type="component" value="Unassembled WGS sequence"/>
</dbReference>
<reference evidence="1 2" key="1">
    <citation type="journal article" date="2021" name="Nat. Commun.">
        <title>Genetic determinants of endophytism in the Arabidopsis root mycobiome.</title>
        <authorList>
            <person name="Mesny F."/>
            <person name="Miyauchi S."/>
            <person name="Thiergart T."/>
            <person name="Pickel B."/>
            <person name="Atanasova L."/>
            <person name="Karlsson M."/>
            <person name="Huettel B."/>
            <person name="Barry K.W."/>
            <person name="Haridas S."/>
            <person name="Chen C."/>
            <person name="Bauer D."/>
            <person name="Andreopoulos W."/>
            <person name="Pangilinan J."/>
            <person name="LaButti K."/>
            <person name="Riley R."/>
            <person name="Lipzen A."/>
            <person name="Clum A."/>
            <person name="Drula E."/>
            <person name="Henrissat B."/>
            <person name="Kohler A."/>
            <person name="Grigoriev I.V."/>
            <person name="Martin F.M."/>
            <person name="Hacquard S."/>
        </authorList>
    </citation>
    <scope>NUCLEOTIDE SEQUENCE [LARGE SCALE GENOMIC DNA]</scope>
    <source>
        <strain evidence="1 2">MPI-SDFR-AT-0079</strain>
    </source>
</reference>
<protein>
    <submittedName>
        <fullName evidence="1">Uncharacterized protein</fullName>
    </submittedName>
</protein>
<sequence length="169" mass="18069">MRQPVVPNFFLEVEDPEGGAIASKRRAGYDGAIGARAIHALQNYGADEPTFDGSAYTYSSTYHAGTGTLQLYAHHPTPPTALDGRPEYHMTQLSGYALTGSIDSFRQGAANAKACQSGVEAPPERETTAAAAEQYDDSTADEFFDCEDFDDAAHRDVDEEGVSGVTRLG</sequence>
<comment type="caution">
    <text evidence="1">The sequence shown here is derived from an EMBL/GenBank/DDBJ whole genome shotgun (WGS) entry which is preliminary data.</text>
</comment>
<accession>A0ACB7P6S0</accession>
<proteinExistence type="predicted"/>
<evidence type="ECO:0000313" key="2">
    <source>
        <dbReference type="Proteomes" id="UP000724584"/>
    </source>
</evidence>
<organism evidence="1 2">
    <name type="scientific">Chaetomium tenue</name>
    <dbReference type="NCBI Taxonomy" id="1854479"/>
    <lineage>
        <taxon>Eukaryota</taxon>
        <taxon>Fungi</taxon>
        <taxon>Dikarya</taxon>
        <taxon>Ascomycota</taxon>
        <taxon>Pezizomycotina</taxon>
        <taxon>Sordariomycetes</taxon>
        <taxon>Sordariomycetidae</taxon>
        <taxon>Sordariales</taxon>
        <taxon>Chaetomiaceae</taxon>
        <taxon>Chaetomium</taxon>
    </lineage>
</organism>
<gene>
    <name evidence="1" type="ORF">F5144DRAFT_605010</name>
</gene>